<dbReference type="GO" id="GO:0005886">
    <property type="term" value="C:plasma membrane"/>
    <property type="evidence" value="ECO:0007669"/>
    <property type="project" value="UniProtKB-SubCell"/>
</dbReference>
<keyword evidence="3" id="KW-1003">Cell membrane</keyword>
<dbReference type="PANTHER" id="PTHR30365">
    <property type="entry name" value="CYTOCHROME D UBIQUINOL OXIDASE"/>
    <property type="match status" value="1"/>
</dbReference>
<keyword evidence="9" id="KW-0408">Iron</keyword>
<feature type="transmembrane region" description="Helical" evidence="11">
    <location>
        <begin position="16"/>
        <end position="39"/>
    </location>
</feature>
<comment type="caution">
    <text evidence="12">The sequence shown here is derived from an EMBL/GenBank/DDBJ whole genome shotgun (WGS) entry which is preliminary data.</text>
</comment>
<evidence type="ECO:0000256" key="2">
    <source>
        <dbReference type="ARBA" id="ARBA00022448"/>
    </source>
</evidence>
<keyword evidence="6" id="KW-0479">Metal-binding</keyword>
<evidence type="ECO:0000256" key="10">
    <source>
        <dbReference type="ARBA" id="ARBA00023136"/>
    </source>
</evidence>
<keyword evidence="10 11" id="KW-0472">Membrane</keyword>
<dbReference type="GO" id="GO:0046872">
    <property type="term" value="F:metal ion binding"/>
    <property type="evidence" value="ECO:0007669"/>
    <property type="project" value="UniProtKB-KW"/>
</dbReference>
<accession>A0AA37BS03</accession>
<organism evidence="12 13">
    <name type="scientific">Thermogymnomonas acidicola</name>
    <dbReference type="NCBI Taxonomy" id="399579"/>
    <lineage>
        <taxon>Archaea</taxon>
        <taxon>Methanobacteriati</taxon>
        <taxon>Thermoplasmatota</taxon>
        <taxon>Thermoplasmata</taxon>
        <taxon>Thermoplasmatales</taxon>
        <taxon>Thermogymnomonas</taxon>
    </lineage>
</organism>
<evidence type="ECO:0000256" key="6">
    <source>
        <dbReference type="ARBA" id="ARBA00022723"/>
    </source>
</evidence>
<dbReference type="EMBL" id="BMNY01000002">
    <property type="protein sequence ID" value="GGM76779.1"/>
    <property type="molecule type" value="Genomic_DNA"/>
</dbReference>
<dbReference type="GO" id="GO:0070069">
    <property type="term" value="C:cytochrome complex"/>
    <property type="evidence" value="ECO:0007669"/>
    <property type="project" value="InterPro"/>
</dbReference>
<name>A0AA37BS03_9ARCH</name>
<evidence type="ECO:0000256" key="9">
    <source>
        <dbReference type="ARBA" id="ARBA00023004"/>
    </source>
</evidence>
<dbReference type="Pfam" id="PF01654">
    <property type="entry name" value="Cyt_bd_oxida_I"/>
    <property type="match status" value="1"/>
</dbReference>
<feature type="transmembrane region" description="Helical" evidence="11">
    <location>
        <begin position="359"/>
        <end position="380"/>
    </location>
</feature>
<gene>
    <name evidence="12" type="ORF">GCM10007108_13590</name>
</gene>
<dbReference type="InterPro" id="IPR002585">
    <property type="entry name" value="Cyt-d_ubiquinol_oxidase_su_1"/>
</dbReference>
<dbReference type="PIRSF" id="PIRSF006446">
    <property type="entry name" value="Cyt_quinol_oxidase_1"/>
    <property type="match status" value="1"/>
</dbReference>
<feature type="transmembrane region" description="Helical" evidence="11">
    <location>
        <begin position="128"/>
        <end position="151"/>
    </location>
</feature>
<dbReference type="PANTHER" id="PTHR30365:SF14">
    <property type="entry name" value="CYTOCHROME BD MENAQUINOL OXIDASE SUBUNIT I-RELATED"/>
    <property type="match status" value="1"/>
</dbReference>
<keyword evidence="7" id="KW-0249">Electron transport</keyword>
<keyword evidence="2" id="KW-0813">Transport</keyword>
<dbReference type="Proteomes" id="UP000632195">
    <property type="component" value="Unassembled WGS sequence"/>
</dbReference>
<proteinExistence type="predicted"/>
<dbReference type="AlphaFoldDB" id="A0AA37BS03"/>
<reference evidence="12" key="2">
    <citation type="submission" date="2022-09" db="EMBL/GenBank/DDBJ databases">
        <authorList>
            <person name="Sun Q."/>
            <person name="Ohkuma M."/>
        </authorList>
    </citation>
    <scope>NUCLEOTIDE SEQUENCE</scope>
    <source>
        <strain evidence="12">JCM 13583</strain>
    </source>
</reference>
<feature type="transmembrane region" description="Helical" evidence="11">
    <location>
        <begin position="186"/>
        <end position="205"/>
    </location>
</feature>
<evidence type="ECO:0000313" key="13">
    <source>
        <dbReference type="Proteomes" id="UP000632195"/>
    </source>
</evidence>
<sequence>MTSVITFDRFLMGYTLGAHILIVTLSIALAVFVSTFEFLSLRKKDRDYDILARKLARALVIFFAVGTASGTVLAVELFTLWPPFMVLIGKVDILPFYYEIFAFFLETISLVLYVYYWDAFTNRYKHWALSLFVAIGTVMSAVFITMVNAFMNTPAGFNISEYLATGKITGVNPLAAVANPSSFIEVSHVTTATFASGAFVLLGYFAYRYMKNNDGLGREVYRKGMVVTAIGALIGVVLAGIAGDSSARMLISLQPLKYAAIELNLHPMVNAPERIGGIMINGVPEFYINIPRLQSILAFLSFNSHQAVPGLSQFPKSEWPPLFVHLTFDVMVGGGTLIGLFGLYLLYRIVRKRPITSRVLLYGMIASAVLIEIVNDAGWVTDEVGRQPWIIYNVMTVSSAANTSPSVIPLGIGIILFYLIVVPFTFYFANRVWVRREEKATKQVAGEAKWS</sequence>
<keyword evidence="4" id="KW-0349">Heme</keyword>
<dbReference type="GO" id="GO:0020037">
    <property type="term" value="F:heme binding"/>
    <property type="evidence" value="ECO:0007669"/>
    <property type="project" value="TreeGrafter"/>
</dbReference>
<reference evidence="12" key="1">
    <citation type="journal article" date="2014" name="Int. J. Syst. Evol. Microbiol.">
        <title>Complete genome sequence of Corynebacterium casei LMG S-19264T (=DSM 44701T), isolated from a smear-ripened cheese.</title>
        <authorList>
            <consortium name="US DOE Joint Genome Institute (JGI-PGF)"/>
            <person name="Walter F."/>
            <person name="Albersmeier A."/>
            <person name="Kalinowski J."/>
            <person name="Ruckert C."/>
        </authorList>
    </citation>
    <scope>NUCLEOTIDE SEQUENCE</scope>
    <source>
        <strain evidence="12">JCM 13583</strain>
    </source>
</reference>
<evidence type="ECO:0000256" key="11">
    <source>
        <dbReference type="SAM" id="Phobius"/>
    </source>
</evidence>
<evidence type="ECO:0000256" key="4">
    <source>
        <dbReference type="ARBA" id="ARBA00022617"/>
    </source>
</evidence>
<dbReference type="GO" id="GO:0009055">
    <property type="term" value="F:electron transfer activity"/>
    <property type="evidence" value="ECO:0007669"/>
    <property type="project" value="InterPro"/>
</dbReference>
<evidence type="ECO:0000256" key="1">
    <source>
        <dbReference type="ARBA" id="ARBA00004651"/>
    </source>
</evidence>
<feature type="transmembrane region" description="Helical" evidence="11">
    <location>
        <begin position="96"/>
        <end position="116"/>
    </location>
</feature>
<feature type="transmembrane region" description="Helical" evidence="11">
    <location>
        <begin position="407"/>
        <end position="429"/>
    </location>
</feature>
<protein>
    <submittedName>
        <fullName evidence="12">Cytochrome ubiquinol oxidase subunit I</fullName>
    </submittedName>
</protein>
<evidence type="ECO:0000256" key="3">
    <source>
        <dbReference type="ARBA" id="ARBA00022475"/>
    </source>
</evidence>
<evidence type="ECO:0000313" key="12">
    <source>
        <dbReference type="EMBL" id="GGM76779.1"/>
    </source>
</evidence>
<dbReference type="RefSeq" id="WP_188681485.1">
    <property type="nucleotide sequence ID" value="NZ_BMNY01000002.1"/>
</dbReference>
<keyword evidence="8 11" id="KW-1133">Transmembrane helix</keyword>
<feature type="transmembrane region" description="Helical" evidence="11">
    <location>
        <begin position="322"/>
        <end position="347"/>
    </location>
</feature>
<evidence type="ECO:0000256" key="5">
    <source>
        <dbReference type="ARBA" id="ARBA00022692"/>
    </source>
</evidence>
<dbReference type="GO" id="GO:0019646">
    <property type="term" value="P:aerobic electron transport chain"/>
    <property type="evidence" value="ECO:0007669"/>
    <property type="project" value="InterPro"/>
</dbReference>
<feature type="transmembrane region" description="Helical" evidence="11">
    <location>
        <begin position="225"/>
        <end position="243"/>
    </location>
</feature>
<comment type="subcellular location">
    <subcellularLocation>
        <location evidence="1">Cell membrane</location>
        <topology evidence="1">Multi-pass membrane protein</topology>
    </subcellularLocation>
</comment>
<evidence type="ECO:0000256" key="7">
    <source>
        <dbReference type="ARBA" id="ARBA00022982"/>
    </source>
</evidence>
<keyword evidence="5 11" id="KW-0812">Transmembrane</keyword>
<evidence type="ECO:0000256" key="8">
    <source>
        <dbReference type="ARBA" id="ARBA00022989"/>
    </source>
</evidence>
<keyword evidence="13" id="KW-1185">Reference proteome</keyword>
<dbReference type="GO" id="GO:0016682">
    <property type="term" value="F:oxidoreductase activity, acting on diphenols and related substances as donors, oxygen as acceptor"/>
    <property type="evidence" value="ECO:0007669"/>
    <property type="project" value="TreeGrafter"/>
</dbReference>
<feature type="transmembrane region" description="Helical" evidence="11">
    <location>
        <begin position="59"/>
        <end position="84"/>
    </location>
</feature>